<organism evidence="6 7">
    <name type="scientific">Naegleria fowleri</name>
    <name type="common">Brain eating amoeba</name>
    <dbReference type="NCBI Taxonomy" id="5763"/>
    <lineage>
        <taxon>Eukaryota</taxon>
        <taxon>Discoba</taxon>
        <taxon>Heterolobosea</taxon>
        <taxon>Tetramitia</taxon>
        <taxon>Eutetramitia</taxon>
        <taxon>Vahlkampfiidae</taxon>
        <taxon>Naegleria</taxon>
    </lineage>
</organism>
<name>A0A6A5BL02_NAEFO</name>
<dbReference type="Proteomes" id="UP000444721">
    <property type="component" value="Unassembled WGS sequence"/>
</dbReference>
<reference evidence="6 7" key="1">
    <citation type="journal article" date="2019" name="Sci. Rep.">
        <title>Nanopore sequencing improves the draft genome of the human pathogenic amoeba Naegleria fowleri.</title>
        <authorList>
            <person name="Liechti N."/>
            <person name="Schurch N."/>
            <person name="Bruggmann R."/>
            <person name="Wittwer M."/>
        </authorList>
    </citation>
    <scope>NUCLEOTIDE SEQUENCE [LARGE SCALE GENOMIC DNA]</scope>
    <source>
        <strain evidence="6 7">ATCC 30894</strain>
    </source>
</reference>
<keyword evidence="4" id="KW-0539">Nucleus</keyword>
<feature type="compositionally biased region" description="Low complexity" evidence="5">
    <location>
        <begin position="1"/>
        <end position="15"/>
    </location>
</feature>
<dbReference type="InterPro" id="IPR038051">
    <property type="entry name" value="XRCC4-like_N_sf"/>
</dbReference>
<keyword evidence="7" id="KW-1185">Reference proteome</keyword>
<feature type="region of interest" description="Disordered" evidence="5">
    <location>
        <begin position="527"/>
        <end position="569"/>
    </location>
</feature>
<feature type="region of interest" description="Disordered" evidence="5">
    <location>
        <begin position="258"/>
        <end position="284"/>
    </location>
</feature>
<evidence type="ECO:0000256" key="1">
    <source>
        <dbReference type="ARBA" id="ARBA00004123"/>
    </source>
</evidence>
<evidence type="ECO:0000256" key="5">
    <source>
        <dbReference type="SAM" id="MobiDB-lite"/>
    </source>
</evidence>
<dbReference type="OrthoDB" id="10266430at2759"/>
<dbReference type="RefSeq" id="XP_044559018.1">
    <property type="nucleotide sequence ID" value="XM_044710602.1"/>
</dbReference>
<dbReference type="AlphaFoldDB" id="A0A6A5BL02"/>
<evidence type="ECO:0000313" key="6">
    <source>
        <dbReference type="EMBL" id="KAF0974305.1"/>
    </source>
</evidence>
<proteinExistence type="predicted"/>
<sequence>MSLGSALSSSSSSSSHHQNFFDSNKTKYQDPDEHLVSEVNWTRLPVKDPSQDSFFIKFKTLSDDPTRTGSGSTFQTTTTTTTTNFNQTNQLNYDNNSQHCNGFVLFLTNMKSVWKKRYEKAEIEKDISNYCKGLNMSASSIVQQIEQFLLEYSSRSVQENNHPKIELLGAARLGLNSESEQYVWMDSIQSVHASAIRKQWNCVVLKIKALLPTAVNIPLPFYWEIHCERIEPSTVMTSENYGESIDHSYILIQDFEDENSQTSDKKKRKRKNNEEDDEVQQDNQNSAKYFYENGESLFICNQIIRPLLGIVHIQSSQIDQLKSLCLKKEQELISYRQMYSSSSGSNAQHSSSDILDVLDRILKPSKTSNFNELCDISFGLTTTSQQTLSSQQQQQKLNDEDSTNHHATTTNILLRQLYSQFMKSSSSDNCTRSNTNAIVSKKKKTSAEPLSATSTSSKTGLSQNFDVGGDLLPEEVYTGNQLQANESHQTQPQQQQLSQPSVVNLSDSAPILQNTLDITTHSIPTSQCSEYVETEEEKRRRQEIEEKLNEKRKKKQANEQKNKIKKAFM</sequence>
<dbReference type="Gene3D" id="2.170.210.10">
    <property type="entry name" value="DNA double-strand break repair and VJ recombination XRCC4, N-terminal"/>
    <property type="match status" value="1"/>
</dbReference>
<comment type="caution">
    <text evidence="6">The sequence shown here is derived from an EMBL/GenBank/DDBJ whole genome shotgun (WGS) entry which is preliminary data.</text>
</comment>
<dbReference type="VEuPathDB" id="AmoebaDB:NfTy_076210"/>
<dbReference type="OMA" id="IMNINWI"/>
<feature type="region of interest" description="Disordered" evidence="5">
    <location>
        <begin position="1"/>
        <end position="27"/>
    </location>
</feature>
<evidence type="ECO:0000256" key="4">
    <source>
        <dbReference type="ARBA" id="ARBA00023242"/>
    </source>
</evidence>
<feature type="compositionally biased region" description="Polar residues" evidence="5">
    <location>
        <begin position="451"/>
        <end position="465"/>
    </location>
</feature>
<dbReference type="GO" id="GO:0005634">
    <property type="term" value="C:nucleus"/>
    <property type="evidence" value="ECO:0007669"/>
    <property type="project" value="UniProtKB-SubCell"/>
</dbReference>
<evidence type="ECO:0000256" key="2">
    <source>
        <dbReference type="ARBA" id="ARBA00022763"/>
    </source>
</evidence>
<dbReference type="GO" id="GO:0006303">
    <property type="term" value="P:double-strand break repair via nonhomologous end joining"/>
    <property type="evidence" value="ECO:0007669"/>
    <property type="project" value="UniProtKB-ARBA"/>
</dbReference>
<protein>
    <submittedName>
        <fullName evidence="6">Uncharacterized protein</fullName>
    </submittedName>
</protein>
<feature type="compositionally biased region" description="Basic and acidic residues" evidence="5">
    <location>
        <begin position="536"/>
        <end position="549"/>
    </location>
</feature>
<gene>
    <name evidence="6" type="ORF">FDP41_006915</name>
</gene>
<feature type="region of interest" description="Disordered" evidence="5">
    <location>
        <begin position="440"/>
        <end position="471"/>
    </location>
</feature>
<dbReference type="EMBL" id="VFQX01000053">
    <property type="protein sequence ID" value="KAF0974305.1"/>
    <property type="molecule type" value="Genomic_DNA"/>
</dbReference>
<dbReference type="GeneID" id="68114133"/>
<accession>A0A6A5BL02</accession>
<evidence type="ECO:0000313" key="7">
    <source>
        <dbReference type="Proteomes" id="UP000444721"/>
    </source>
</evidence>
<dbReference type="VEuPathDB" id="AmoebaDB:NF0124150"/>
<comment type="subcellular location">
    <subcellularLocation>
        <location evidence="1">Nucleus</location>
    </subcellularLocation>
</comment>
<evidence type="ECO:0000256" key="3">
    <source>
        <dbReference type="ARBA" id="ARBA00023204"/>
    </source>
</evidence>
<dbReference type="VEuPathDB" id="AmoebaDB:FDP41_006915"/>
<keyword evidence="3" id="KW-0234">DNA repair</keyword>
<keyword evidence="2" id="KW-0227">DNA damage</keyword>